<dbReference type="AlphaFoldDB" id="A0A6N3D491"/>
<name>A0A6N3D491_STASI</name>
<protein>
    <submittedName>
        <fullName evidence="3">Formate dehydrogenase</fullName>
        <ecNumber evidence="3">1.2.1.2</ecNumber>
    </submittedName>
</protein>
<dbReference type="SUPFAM" id="SSF52283">
    <property type="entry name" value="Formate/glycerate dehydrogenase catalytic domain-like"/>
    <property type="match status" value="1"/>
</dbReference>
<dbReference type="PANTHER" id="PTHR42938:SF9">
    <property type="entry name" value="FORMATE DEHYDROGENASE 1"/>
    <property type="match status" value="1"/>
</dbReference>
<dbReference type="PANTHER" id="PTHR42938">
    <property type="entry name" value="FORMATE DEHYDROGENASE 1"/>
    <property type="match status" value="1"/>
</dbReference>
<keyword evidence="1 3" id="KW-0560">Oxidoreductase</keyword>
<dbReference type="EMBL" id="CACRUO010000035">
    <property type="protein sequence ID" value="VYU23032.1"/>
    <property type="molecule type" value="Genomic_DNA"/>
</dbReference>
<dbReference type="InterPro" id="IPR036291">
    <property type="entry name" value="NAD(P)-bd_dom_sf"/>
</dbReference>
<dbReference type="PROSITE" id="PS00671">
    <property type="entry name" value="D_2_HYDROXYACID_DH_3"/>
    <property type="match status" value="1"/>
</dbReference>
<dbReference type="NCBIfam" id="NF005750">
    <property type="entry name" value="PRK07574.1"/>
    <property type="match status" value="1"/>
</dbReference>
<organism evidence="3">
    <name type="scientific">Staphylococcus simulans</name>
    <dbReference type="NCBI Taxonomy" id="1286"/>
    <lineage>
        <taxon>Bacteria</taxon>
        <taxon>Bacillati</taxon>
        <taxon>Bacillota</taxon>
        <taxon>Bacilli</taxon>
        <taxon>Bacillales</taxon>
        <taxon>Staphylococcaceae</taxon>
        <taxon>Staphylococcus</taxon>
    </lineage>
</organism>
<dbReference type="InterPro" id="IPR006140">
    <property type="entry name" value="D-isomer_DH_NAD-bd"/>
</dbReference>
<accession>A0A6N3D491</accession>
<dbReference type="InterPro" id="IPR029753">
    <property type="entry name" value="D-isomer_DH_CS"/>
</dbReference>
<dbReference type="SUPFAM" id="SSF51735">
    <property type="entry name" value="NAD(P)-binding Rossmann-fold domains"/>
    <property type="match status" value="1"/>
</dbReference>
<evidence type="ECO:0000256" key="1">
    <source>
        <dbReference type="ARBA" id="ARBA00023002"/>
    </source>
</evidence>
<dbReference type="Pfam" id="PF02826">
    <property type="entry name" value="2-Hacid_dh_C"/>
    <property type="match status" value="1"/>
</dbReference>
<evidence type="ECO:0000259" key="2">
    <source>
        <dbReference type="Pfam" id="PF02826"/>
    </source>
</evidence>
<reference evidence="3" key="1">
    <citation type="submission" date="2019-11" db="EMBL/GenBank/DDBJ databases">
        <authorList>
            <person name="Feng L."/>
        </authorList>
    </citation>
    <scope>NUCLEOTIDE SEQUENCE</scope>
    <source>
        <strain evidence="3">SsimulansLFYP27</strain>
    </source>
</reference>
<feature type="domain" description="D-isomer specific 2-hydroxyacid dehydrogenase NAD-binding" evidence="2">
    <location>
        <begin position="122"/>
        <end position="294"/>
    </location>
</feature>
<sequence length="347" mass="39274">MKIVALFPEATKGQTENNVLDDYTALNLRPFLEERGHELVVLKDGEDDLDQHLKDMDVVISAPFYPAYMTKERIEQAPNLKLAITAGVGSDHVDLEAASEHDISVVEVTDSNTVSVAEHIVMTTLILVRNYEEGHRQSEEGGWNLTQVMNHAFELQNKTIGIFGLGRIGRLVGERLKPFNVDIIHYRRSSQEDTDFSKYVNFDELVHKSDVLIITTPLTPETDDLFDYNTISQMKDGSYIVNCARGKIVNKEEVVKMIEENHLQGYGGDVWYPQPAPSDHPWRTMPRNAMTIHYSGMVIEAQLRIEKGVKDLLTHFFDETPFPKEDVIVNGGQITSQSYAKHDDSNN</sequence>
<gene>
    <name evidence="3" type="ORF">SSLFYP27_01724</name>
</gene>
<dbReference type="RefSeq" id="WP_156666814.1">
    <property type="nucleotide sequence ID" value="NZ_CACRUO010000035.1"/>
</dbReference>
<proteinExistence type="predicted"/>
<dbReference type="GO" id="GO:0016616">
    <property type="term" value="F:oxidoreductase activity, acting on the CH-OH group of donors, NAD or NADP as acceptor"/>
    <property type="evidence" value="ECO:0007669"/>
    <property type="project" value="InterPro"/>
</dbReference>
<dbReference type="Gene3D" id="3.40.50.720">
    <property type="entry name" value="NAD(P)-binding Rossmann-like Domain"/>
    <property type="match status" value="2"/>
</dbReference>
<evidence type="ECO:0000313" key="3">
    <source>
        <dbReference type="EMBL" id="VYU23032.1"/>
    </source>
</evidence>
<dbReference type="EC" id="1.2.1.2" evidence="3"/>
<dbReference type="GO" id="GO:0051287">
    <property type="term" value="F:NAD binding"/>
    <property type="evidence" value="ECO:0007669"/>
    <property type="project" value="InterPro"/>
</dbReference>